<evidence type="ECO:0000256" key="3">
    <source>
        <dbReference type="ARBA" id="ARBA00012944"/>
    </source>
</evidence>
<comment type="catalytic activity">
    <reaction evidence="15">
        <text>a ubiquinone + NADH + 5 H(+)(in) = a ubiquinol + NAD(+) + 4 H(+)(out)</text>
        <dbReference type="Rhea" id="RHEA:29091"/>
        <dbReference type="Rhea" id="RHEA-COMP:9565"/>
        <dbReference type="Rhea" id="RHEA-COMP:9566"/>
        <dbReference type="ChEBI" id="CHEBI:15378"/>
        <dbReference type="ChEBI" id="CHEBI:16389"/>
        <dbReference type="ChEBI" id="CHEBI:17976"/>
        <dbReference type="ChEBI" id="CHEBI:57540"/>
        <dbReference type="ChEBI" id="CHEBI:57945"/>
        <dbReference type="EC" id="7.1.1.2"/>
    </reaction>
</comment>
<dbReference type="EMBL" id="MK579381">
    <property type="protein sequence ID" value="QCZ36059.1"/>
    <property type="molecule type" value="Genomic_DNA"/>
</dbReference>
<evidence type="ECO:0000256" key="13">
    <source>
        <dbReference type="ARBA" id="ARBA00023136"/>
    </source>
</evidence>
<dbReference type="GO" id="GO:0008137">
    <property type="term" value="F:NADH dehydrogenase (ubiquinone) activity"/>
    <property type="evidence" value="ECO:0007669"/>
    <property type="project" value="UniProtKB-EC"/>
</dbReference>
<evidence type="ECO:0000256" key="4">
    <source>
        <dbReference type="ARBA" id="ARBA00021095"/>
    </source>
</evidence>
<keyword evidence="11" id="KW-0520">NAD</keyword>
<dbReference type="AlphaFoldDB" id="A0A5B7XTZ3"/>
<keyword evidence="5" id="KW-0813">Transport</keyword>
<evidence type="ECO:0000256" key="7">
    <source>
        <dbReference type="ARBA" id="ARBA00022692"/>
    </source>
</evidence>
<keyword evidence="12 18" id="KW-0496">Mitochondrion</keyword>
<protein>
    <recommendedName>
        <fullName evidence="4">NADH-ubiquinone oxidoreductase chain 6</fullName>
        <ecNumber evidence="3">7.1.1.2</ecNumber>
    </recommendedName>
    <alternativeName>
        <fullName evidence="14">NADH dehydrogenase subunit 6</fullName>
    </alternativeName>
</protein>
<keyword evidence="7 16" id="KW-0812">Transmembrane</keyword>
<evidence type="ECO:0000256" key="9">
    <source>
        <dbReference type="ARBA" id="ARBA00022982"/>
    </source>
</evidence>
<keyword evidence="10 16" id="KW-1133">Transmembrane helix</keyword>
<evidence type="ECO:0000256" key="8">
    <source>
        <dbReference type="ARBA" id="ARBA00022967"/>
    </source>
</evidence>
<sequence length="167" mass="19636">MMTYNIMSIFLLLNSFLFLTLSHPLSMGLSLIFQTLLVCLMSGTLFLNYWFSYTLFLIFLGGLLVLFIYISSLASNEMFKFNTNNFILNLMFSILIFMIINSKFEDSWNILMTENWTMMLSYKLLLSKIYTPLMFQMTLFLITYLLLCLMVVVNITKFDTSPLRLQK</sequence>
<feature type="transmembrane region" description="Helical" evidence="16">
    <location>
        <begin position="133"/>
        <end position="155"/>
    </location>
</feature>
<evidence type="ECO:0000256" key="11">
    <source>
        <dbReference type="ARBA" id="ARBA00023027"/>
    </source>
</evidence>
<dbReference type="PANTHER" id="PTHR11435:SF1">
    <property type="entry name" value="NADH-UBIQUINONE OXIDOREDUCTASE CHAIN 6"/>
    <property type="match status" value="1"/>
</dbReference>
<organism evidence="18">
    <name type="scientific">Lepidurus apus lubbocki</name>
    <dbReference type="NCBI Taxonomy" id="217954"/>
    <lineage>
        <taxon>Eukaryota</taxon>
        <taxon>Metazoa</taxon>
        <taxon>Ecdysozoa</taxon>
        <taxon>Arthropoda</taxon>
        <taxon>Crustacea</taxon>
        <taxon>Branchiopoda</taxon>
        <taxon>Notostraca</taxon>
        <taxon>Triopsidae</taxon>
        <taxon>Lepidurus</taxon>
    </lineage>
</organism>
<evidence type="ECO:0000256" key="16">
    <source>
        <dbReference type="SAM" id="Phobius"/>
    </source>
</evidence>
<dbReference type="RefSeq" id="YP_009689497.1">
    <property type="nucleotide sequence ID" value="NC_044646.1"/>
</dbReference>
<dbReference type="GO" id="GO:0031966">
    <property type="term" value="C:mitochondrial membrane"/>
    <property type="evidence" value="ECO:0007669"/>
    <property type="project" value="UniProtKB-SubCell"/>
</dbReference>
<feature type="transmembrane region" description="Helical" evidence="16">
    <location>
        <begin position="49"/>
        <end position="74"/>
    </location>
</feature>
<evidence type="ECO:0000256" key="10">
    <source>
        <dbReference type="ARBA" id="ARBA00022989"/>
    </source>
</evidence>
<comment type="similarity">
    <text evidence="2">Belongs to the complex I subunit 6 family.</text>
</comment>
<feature type="transmembrane region" description="Helical" evidence="16">
    <location>
        <begin position="86"/>
        <end position="104"/>
    </location>
</feature>
<evidence type="ECO:0000256" key="12">
    <source>
        <dbReference type="ARBA" id="ARBA00023128"/>
    </source>
</evidence>
<feature type="signal peptide" evidence="17">
    <location>
        <begin position="1"/>
        <end position="22"/>
    </location>
</feature>
<accession>A0A5B7XTZ3</accession>
<geneLocation type="mitochondrion" evidence="18"/>
<evidence type="ECO:0000256" key="5">
    <source>
        <dbReference type="ARBA" id="ARBA00022448"/>
    </source>
</evidence>
<evidence type="ECO:0000256" key="15">
    <source>
        <dbReference type="ARBA" id="ARBA00049551"/>
    </source>
</evidence>
<keyword evidence="9" id="KW-0249">Electron transport</keyword>
<proteinExistence type="inferred from homology"/>
<dbReference type="EC" id="7.1.1.2" evidence="3"/>
<comment type="subcellular location">
    <subcellularLocation>
        <location evidence="1">Mitochondrion membrane</location>
        <topology evidence="1">Multi-pass membrane protein</topology>
    </subcellularLocation>
</comment>
<evidence type="ECO:0000256" key="17">
    <source>
        <dbReference type="SAM" id="SignalP"/>
    </source>
</evidence>
<dbReference type="CTD" id="4541"/>
<evidence type="ECO:0000256" key="14">
    <source>
        <dbReference type="ARBA" id="ARBA00031019"/>
    </source>
</evidence>
<reference evidence="18" key="1">
    <citation type="journal article" date="2019" name="Zoological Lett">
        <title>Mitochondrial genome diversity and evolution in Branchiopoda (Crustacea).</title>
        <authorList>
            <person name="Luchetti A."/>
            <person name="Forni G."/>
            <person name="Skaist A.M."/>
            <person name="Wheelan S.J."/>
            <person name="Mantovani B."/>
        </authorList>
    </citation>
    <scope>NUCLEOTIDE SEQUENCE</scope>
    <source>
        <strain evidence="18">Lubb-f4</strain>
    </source>
</reference>
<feature type="chain" id="PRO_5022692844" description="NADH-ubiquinone oxidoreductase chain 6" evidence="17">
    <location>
        <begin position="23"/>
        <end position="167"/>
    </location>
</feature>
<evidence type="ECO:0000256" key="6">
    <source>
        <dbReference type="ARBA" id="ARBA00022660"/>
    </source>
</evidence>
<evidence type="ECO:0000256" key="1">
    <source>
        <dbReference type="ARBA" id="ARBA00004225"/>
    </source>
</evidence>
<keyword evidence="6" id="KW-0679">Respiratory chain</keyword>
<dbReference type="InterPro" id="IPR050269">
    <property type="entry name" value="ComplexI_Subunit6"/>
</dbReference>
<keyword evidence="13 16" id="KW-0472">Membrane</keyword>
<keyword evidence="8" id="KW-1278">Translocase</keyword>
<dbReference type="GeneID" id="41792512"/>
<evidence type="ECO:0000256" key="2">
    <source>
        <dbReference type="ARBA" id="ARBA00005698"/>
    </source>
</evidence>
<evidence type="ECO:0000313" key="18">
    <source>
        <dbReference type="EMBL" id="QCZ36059.1"/>
    </source>
</evidence>
<keyword evidence="17" id="KW-0732">Signal</keyword>
<dbReference type="PANTHER" id="PTHR11435">
    <property type="entry name" value="NADH UBIQUINONE OXIDOREDUCTASE SUBUNIT ND6"/>
    <property type="match status" value="1"/>
</dbReference>
<name>A0A5B7XTZ3_9CRUS</name>
<gene>
    <name evidence="18" type="primary">ND6</name>
</gene>